<reference evidence="2 3" key="1">
    <citation type="submission" date="2024-03" db="EMBL/GenBank/DDBJ databases">
        <title>Novel species of the genus Variovorax.</title>
        <authorList>
            <person name="Liu Q."/>
            <person name="Xin Y.-H."/>
        </authorList>
    </citation>
    <scope>NUCLEOTIDE SEQUENCE [LARGE SCALE GENOMIC DNA]</scope>
    <source>
        <strain evidence="2 3">KACC 18899</strain>
    </source>
</reference>
<proteinExistence type="predicted"/>
<dbReference type="EMBL" id="JBBKZU010000013">
    <property type="protein sequence ID" value="MEJ8814543.1"/>
    <property type="molecule type" value="Genomic_DNA"/>
</dbReference>
<dbReference type="InterPro" id="IPR036691">
    <property type="entry name" value="Endo/exonu/phosph_ase_sf"/>
</dbReference>
<evidence type="ECO:0000313" key="3">
    <source>
        <dbReference type="Proteomes" id="UP001365846"/>
    </source>
</evidence>
<dbReference type="RefSeq" id="WP_340359769.1">
    <property type="nucleotide sequence ID" value="NZ_JBBKZU010000013.1"/>
</dbReference>
<protein>
    <submittedName>
        <fullName evidence="2">Uncharacterized protein</fullName>
    </submittedName>
</protein>
<feature type="region of interest" description="Disordered" evidence="1">
    <location>
        <begin position="53"/>
        <end position="76"/>
    </location>
</feature>
<comment type="caution">
    <text evidence="2">The sequence shown here is derived from an EMBL/GenBank/DDBJ whole genome shotgun (WGS) entry which is preliminary data.</text>
</comment>
<organism evidence="2 3">
    <name type="scientific">Variovorax ureilyticus</name>
    <dbReference type="NCBI Taxonomy" id="1836198"/>
    <lineage>
        <taxon>Bacteria</taxon>
        <taxon>Pseudomonadati</taxon>
        <taxon>Pseudomonadota</taxon>
        <taxon>Betaproteobacteria</taxon>
        <taxon>Burkholderiales</taxon>
        <taxon>Comamonadaceae</taxon>
        <taxon>Variovorax</taxon>
    </lineage>
</organism>
<gene>
    <name evidence="2" type="ORF">WKW77_25930</name>
</gene>
<accession>A0ABU8VLT2</accession>
<name>A0ABU8VLT2_9BURK</name>
<sequence>MKVASFNVNGIKGRMPRLLEVNDLAFRRNAGFRMDFILLNPGLVNRVQATGVDVQHRGSQKPSAHAPVGAQHSTGS</sequence>
<dbReference type="SUPFAM" id="SSF56219">
    <property type="entry name" value="DNase I-like"/>
    <property type="match status" value="1"/>
</dbReference>
<evidence type="ECO:0000256" key="1">
    <source>
        <dbReference type="SAM" id="MobiDB-lite"/>
    </source>
</evidence>
<dbReference type="Proteomes" id="UP001365846">
    <property type="component" value="Unassembled WGS sequence"/>
</dbReference>
<evidence type="ECO:0000313" key="2">
    <source>
        <dbReference type="EMBL" id="MEJ8814543.1"/>
    </source>
</evidence>
<dbReference type="Gene3D" id="3.60.10.10">
    <property type="entry name" value="Endonuclease/exonuclease/phosphatase"/>
    <property type="match status" value="1"/>
</dbReference>
<keyword evidence="3" id="KW-1185">Reference proteome</keyword>